<dbReference type="AlphaFoldDB" id="A0A5M3MGN2"/>
<keyword evidence="3" id="KW-1185">Reference proteome</keyword>
<evidence type="ECO:0000313" key="3">
    <source>
        <dbReference type="Proteomes" id="UP000053558"/>
    </source>
</evidence>
<feature type="region of interest" description="Disordered" evidence="1">
    <location>
        <begin position="153"/>
        <end position="175"/>
    </location>
</feature>
<dbReference type="Proteomes" id="UP000053558">
    <property type="component" value="Unassembled WGS sequence"/>
</dbReference>
<reference evidence="3" key="1">
    <citation type="journal article" date="2012" name="Science">
        <title>The Paleozoic origin of enzymatic lignin decomposition reconstructed from 31 fungal genomes.</title>
        <authorList>
            <person name="Floudas D."/>
            <person name="Binder M."/>
            <person name="Riley R."/>
            <person name="Barry K."/>
            <person name="Blanchette R.A."/>
            <person name="Henrissat B."/>
            <person name="Martinez A.T."/>
            <person name="Otillar R."/>
            <person name="Spatafora J.W."/>
            <person name="Yadav J.S."/>
            <person name="Aerts A."/>
            <person name="Benoit I."/>
            <person name="Boyd A."/>
            <person name="Carlson A."/>
            <person name="Copeland A."/>
            <person name="Coutinho P.M."/>
            <person name="de Vries R.P."/>
            <person name="Ferreira P."/>
            <person name="Findley K."/>
            <person name="Foster B."/>
            <person name="Gaskell J."/>
            <person name="Glotzer D."/>
            <person name="Gorecki P."/>
            <person name="Heitman J."/>
            <person name="Hesse C."/>
            <person name="Hori C."/>
            <person name="Igarashi K."/>
            <person name="Jurgens J.A."/>
            <person name="Kallen N."/>
            <person name="Kersten P."/>
            <person name="Kohler A."/>
            <person name="Kuees U."/>
            <person name="Kumar T.K.A."/>
            <person name="Kuo A."/>
            <person name="LaButti K."/>
            <person name="Larrondo L.F."/>
            <person name="Lindquist E."/>
            <person name="Ling A."/>
            <person name="Lombard V."/>
            <person name="Lucas S."/>
            <person name="Lundell T."/>
            <person name="Martin R."/>
            <person name="McLaughlin D.J."/>
            <person name="Morgenstern I."/>
            <person name="Morin E."/>
            <person name="Murat C."/>
            <person name="Nagy L.G."/>
            <person name="Nolan M."/>
            <person name="Ohm R.A."/>
            <person name="Patyshakuliyeva A."/>
            <person name="Rokas A."/>
            <person name="Ruiz-Duenas F.J."/>
            <person name="Sabat G."/>
            <person name="Salamov A."/>
            <person name="Samejima M."/>
            <person name="Schmutz J."/>
            <person name="Slot J.C."/>
            <person name="St John F."/>
            <person name="Stenlid J."/>
            <person name="Sun H."/>
            <person name="Sun S."/>
            <person name="Syed K."/>
            <person name="Tsang A."/>
            <person name="Wiebenga A."/>
            <person name="Young D."/>
            <person name="Pisabarro A."/>
            <person name="Eastwood D.C."/>
            <person name="Martin F."/>
            <person name="Cullen D."/>
            <person name="Grigoriev I.V."/>
            <person name="Hibbett D.S."/>
        </authorList>
    </citation>
    <scope>NUCLEOTIDE SEQUENCE [LARGE SCALE GENOMIC DNA]</scope>
    <source>
        <strain evidence="3">RWD-64-598 SS2</strain>
    </source>
</reference>
<feature type="compositionally biased region" description="Basic residues" evidence="1">
    <location>
        <begin position="235"/>
        <end position="244"/>
    </location>
</feature>
<feature type="compositionally biased region" description="Basic residues" evidence="1">
    <location>
        <begin position="158"/>
        <end position="169"/>
    </location>
</feature>
<organism evidence="2 3">
    <name type="scientific">Coniophora puteana (strain RWD-64-598)</name>
    <name type="common">Brown rot fungus</name>
    <dbReference type="NCBI Taxonomy" id="741705"/>
    <lineage>
        <taxon>Eukaryota</taxon>
        <taxon>Fungi</taxon>
        <taxon>Dikarya</taxon>
        <taxon>Basidiomycota</taxon>
        <taxon>Agaricomycotina</taxon>
        <taxon>Agaricomycetes</taxon>
        <taxon>Agaricomycetidae</taxon>
        <taxon>Boletales</taxon>
        <taxon>Coniophorineae</taxon>
        <taxon>Coniophoraceae</taxon>
        <taxon>Coniophora</taxon>
    </lineage>
</organism>
<dbReference type="KEGG" id="cput:CONPUDRAFT_167405"/>
<evidence type="ECO:0000256" key="1">
    <source>
        <dbReference type="SAM" id="MobiDB-lite"/>
    </source>
</evidence>
<evidence type="ECO:0000313" key="2">
    <source>
        <dbReference type="EMBL" id="EIW78382.1"/>
    </source>
</evidence>
<proteinExistence type="predicted"/>
<gene>
    <name evidence="2" type="ORF">CONPUDRAFT_167405</name>
</gene>
<evidence type="ECO:0008006" key="4">
    <source>
        <dbReference type="Google" id="ProtNLM"/>
    </source>
</evidence>
<comment type="caution">
    <text evidence="2">The sequence shown here is derived from an EMBL/GenBank/DDBJ whole genome shotgun (WGS) entry which is preliminary data.</text>
</comment>
<dbReference type="GeneID" id="19205762"/>
<name>A0A5M3MGN2_CONPW</name>
<protein>
    <recommendedName>
        <fullName evidence="4">HNH nuclease domain-containing protein</fullName>
    </recommendedName>
</protein>
<accession>A0A5M3MGN2</accession>
<sequence length="312" mass="35326">MQNSQRSPSDSVASEADDDPCLTDTSQVCAPFLCPVLNKKADLVRCYIIPLDTDDRTRAHIEYAWGMGQQRLDLTGPSNILFVERQWRDQFYKHQWLLMPEPTIVRALLRLLKEDSASTAISSLDKHFEGQTSFKYYVIPWQALKHDFFTTTPPASPQHRRSRTHKHRSPLPAAARRAHIPCRTVHPYPFSTLPPITSHIKPHFAIWNICSQFHVSSGMDAHPLFASITATFKGHPSRPSRRPGARLPGLQNRDDDDDDVHADKLTMDICNICRYWTSRAPGLEWGPGLSDAEIPRAVSSRCQNSSGESLSY</sequence>
<feature type="region of interest" description="Disordered" evidence="1">
    <location>
        <begin position="232"/>
        <end position="259"/>
    </location>
</feature>
<dbReference type="OrthoDB" id="3133596at2759"/>
<dbReference type="RefSeq" id="XP_007771429.1">
    <property type="nucleotide sequence ID" value="XM_007773239.1"/>
</dbReference>
<dbReference type="EMBL" id="JH711582">
    <property type="protein sequence ID" value="EIW78382.1"/>
    <property type="molecule type" value="Genomic_DNA"/>
</dbReference>